<comment type="caution">
    <text evidence="2">The sequence shown here is derived from an EMBL/GenBank/DDBJ whole genome shotgun (WGS) entry which is preliminary data.</text>
</comment>
<feature type="region of interest" description="Disordered" evidence="1">
    <location>
        <begin position="117"/>
        <end position="138"/>
    </location>
</feature>
<evidence type="ECO:0000313" key="2">
    <source>
        <dbReference type="EMBL" id="NEB09625.1"/>
    </source>
</evidence>
<gene>
    <name evidence="2" type="ORF">G3I32_12235</name>
</gene>
<dbReference type="RefSeq" id="WP_164245220.1">
    <property type="nucleotide sequence ID" value="NZ_JAAGMA010000314.1"/>
</dbReference>
<evidence type="ECO:0000313" key="3">
    <source>
        <dbReference type="Proteomes" id="UP000470446"/>
    </source>
</evidence>
<organism evidence="2 3">
    <name type="scientific">Streptomyces coelicoflavus</name>
    <dbReference type="NCBI Taxonomy" id="285562"/>
    <lineage>
        <taxon>Bacteria</taxon>
        <taxon>Bacillati</taxon>
        <taxon>Actinomycetota</taxon>
        <taxon>Actinomycetes</taxon>
        <taxon>Kitasatosporales</taxon>
        <taxon>Streptomycetaceae</taxon>
        <taxon>Streptomyces</taxon>
    </lineage>
</organism>
<dbReference type="Proteomes" id="UP000470446">
    <property type="component" value="Unassembled WGS sequence"/>
</dbReference>
<reference evidence="2 3" key="1">
    <citation type="submission" date="2020-01" db="EMBL/GenBank/DDBJ databases">
        <title>Insect and environment-associated Actinomycetes.</title>
        <authorList>
            <person name="Currrie C."/>
            <person name="Chevrette M."/>
            <person name="Carlson C."/>
            <person name="Stubbendieck R."/>
            <person name="Wendt-Pienkowski E."/>
        </authorList>
    </citation>
    <scope>NUCLEOTIDE SEQUENCE [LARGE SCALE GENOMIC DNA]</scope>
    <source>
        <strain evidence="2 3">SID14163</strain>
    </source>
</reference>
<dbReference type="EMBL" id="JAAGMA010000314">
    <property type="protein sequence ID" value="NEB09625.1"/>
    <property type="molecule type" value="Genomic_DNA"/>
</dbReference>
<feature type="compositionally biased region" description="Acidic residues" evidence="1">
    <location>
        <begin position="120"/>
        <end position="129"/>
    </location>
</feature>
<sequence>MTEFAHATAAVYRADPAGTTLVTEAKLNQLHIARGHPIGKWIGNPKNQAAWTLLLKLRSKSPFKAGLPDGVDGYDAEYRHQGVLVDGLGHAHLAGGMGISLPVDTCWDATSLTLERERLVEEDEDEDGGESGGGGGMETDLVDIRHVSARPHVDEHLAWIKTARDTAARTGAEIWAKRDRICPSLQFLPDVERQLRDLAPDSVAVVRRRLMELEESVADWDPDTKRPPRWRGDVRGEFEVRKRLCRFTDLDGETRLFYLHTDFPPKPGRLHFRLVPEDRTLRIAHVGRKLGAR</sequence>
<protein>
    <submittedName>
        <fullName evidence="2">Uncharacterized protein</fullName>
    </submittedName>
</protein>
<accession>A0A7K3PL28</accession>
<evidence type="ECO:0000256" key="1">
    <source>
        <dbReference type="SAM" id="MobiDB-lite"/>
    </source>
</evidence>
<name>A0A7K3PL28_9ACTN</name>
<dbReference type="AlphaFoldDB" id="A0A7K3PL28"/>
<proteinExistence type="predicted"/>